<evidence type="ECO:0000256" key="1">
    <source>
        <dbReference type="ARBA" id="ARBA00022980"/>
    </source>
</evidence>
<dbReference type="PANTHER" id="PTHR23321">
    <property type="entry name" value="RIBOSOMAL PROTEIN S15, BACTERIAL AND ORGANELLAR"/>
    <property type="match status" value="1"/>
</dbReference>
<dbReference type="GO" id="GO:0006412">
    <property type="term" value="P:translation"/>
    <property type="evidence" value="ECO:0007669"/>
    <property type="project" value="UniProtKB-UniRule"/>
</dbReference>
<keyword evidence="4 6" id="KW-0694">RNA-binding</keyword>
<dbReference type="Gene3D" id="1.10.287.10">
    <property type="entry name" value="S15/NS1, RNA-binding"/>
    <property type="match status" value="1"/>
</dbReference>
<dbReference type="GO" id="GO:0019843">
    <property type="term" value="F:rRNA binding"/>
    <property type="evidence" value="ECO:0007669"/>
    <property type="project" value="UniProtKB-UniRule"/>
</dbReference>
<dbReference type="EMBL" id="MHTY01000010">
    <property type="protein sequence ID" value="OHA68972.1"/>
    <property type="molecule type" value="Genomic_DNA"/>
</dbReference>
<evidence type="ECO:0000256" key="2">
    <source>
        <dbReference type="ARBA" id="ARBA00023274"/>
    </source>
</evidence>
<dbReference type="FunFam" id="1.10.287.10:FF:000002">
    <property type="entry name" value="30S ribosomal protein S15"/>
    <property type="match status" value="1"/>
</dbReference>
<dbReference type="Pfam" id="PF00312">
    <property type="entry name" value="Ribosomal_S15"/>
    <property type="match status" value="1"/>
</dbReference>
<dbReference type="NCBIfam" id="TIGR00952">
    <property type="entry name" value="S15_bact"/>
    <property type="match status" value="1"/>
</dbReference>
<comment type="similarity">
    <text evidence="4 5">Belongs to the universal ribosomal protein uS15 family.</text>
</comment>
<evidence type="ECO:0000313" key="8">
    <source>
        <dbReference type="Proteomes" id="UP000178529"/>
    </source>
</evidence>
<evidence type="ECO:0000313" key="7">
    <source>
        <dbReference type="EMBL" id="OHA68972.1"/>
    </source>
</evidence>
<dbReference type="SMART" id="SM01387">
    <property type="entry name" value="Ribosomal_S15"/>
    <property type="match status" value="1"/>
</dbReference>
<comment type="function">
    <text evidence="4 6">One of the primary rRNA binding proteins, it binds directly to 16S rRNA where it helps nucleate assembly of the platform of the 30S subunit by binding and bridging several RNA helices of the 16S rRNA.</text>
</comment>
<keyword evidence="2 4" id="KW-0687">Ribonucleoprotein</keyword>
<evidence type="ECO:0000256" key="6">
    <source>
        <dbReference type="RuleBase" id="RU004524"/>
    </source>
</evidence>
<dbReference type="HAMAP" id="MF_01343_B">
    <property type="entry name" value="Ribosomal_uS15_B"/>
    <property type="match status" value="1"/>
</dbReference>
<gene>
    <name evidence="4" type="primary">rpsO</name>
    <name evidence="7" type="ORF">A3J68_00500</name>
</gene>
<proteinExistence type="inferred from homology"/>
<evidence type="ECO:0000256" key="3">
    <source>
        <dbReference type="ARBA" id="ARBA00064542"/>
    </source>
</evidence>
<dbReference type="InterPro" id="IPR005290">
    <property type="entry name" value="Ribosomal_uS15_bac-type"/>
</dbReference>
<dbReference type="SUPFAM" id="SSF47060">
    <property type="entry name" value="S15/NS1 RNA-binding domain"/>
    <property type="match status" value="1"/>
</dbReference>
<dbReference type="Gene3D" id="6.10.250.3130">
    <property type="match status" value="1"/>
</dbReference>
<organism evidence="7 8">
    <name type="scientific">Candidatus Wildermuthbacteria bacterium RIFCSPHIGHO2_02_FULL_48_16</name>
    <dbReference type="NCBI Taxonomy" id="1802453"/>
    <lineage>
        <taxon>Bacteria</taxon>
        <taxon>Candidatus Wildermuthiibacteriota</taxon>
    </lineage>
</organism>
<dbReference type="Proteomes" id="UP000178529">
    <property type="component" value="Unassembled WGS sequence"/>
</dbReference>
<comment type="subunit">
    <text evidence="3 4">Part of the 30S ribosomal subunit. Forms a bridge to the 50S subunit in the 70S ribosome, contacting the 23S rRNA.</text>
</comment>
<dbReference type="GO" id="GO:0022627">
    <property type="term" value="C:cytosolic small ribosomal subunit"/>
    <property type="evidence" value="ECO:0007669"/>
    <property type="project" value="TreeGrafter"/>
</dbReference>
<evidence type="ECO:0000256" key="4">
    <source>
        <dbReference type="HAMAP-Rule" id="MF_01343"/>
    </source>
</evidence>
<dbReference type="GO" id="GO:0003735">
    <property type="term" value="F:structural constituent of ribosome"/>
    <property type="evidence" value="ECO:0007669"/>
    <property type="project" value="InterPro"/>
</dbReference>
<keyword evidence="1 4" id="KW-0689">Ribosomal protein</keyword>
<keyword evidence="4 6" id="KW-0699">rRNA-binding</keyword>
<dbReference type="InterPro" id="IPR009068">
    <property type="entry name" value="uS15_NS1_RNA-bd_sf"/>
</dbReference>
<dbReference type="PANTHER" id="PTHR23321:SF26">
    <property type="entry name" value="SMALL RIBOSOMAL SUBUNIT PROTEIN US15M"/>
    <property type="match status" value="1"/>
</dbReference>
<accession>A0A1G2R9N4</accession>
<protein>
    <recommendedName>
        <fullName evidence="4">Small ribosomal subunit protein uS15</fullName>
    </recommendedName>
</protein>
<comment type="function">
    <text evidence="4">Forms an intersubunit bridge (bridge B4) with the 23S rRNA of the 50S subunit in the ribosome.</text>
</comment>
<name>A0A1G2R9N4_9BACT</name>
<dbReference type="PROSITE" id="PS00362">
    <property type="entry name" value="RIBOSOMAL_S15"/>
    <property type="match status" value="1"/>
</dbReference>
<dbReference type="CDD" id="cd00353">
    <property type="entry name" value="Ribosomal_S15p_S13e"/>
    <property type="match status" value="1"/>
</dbReference>
<reference evidence="7 8" key="1">
    <citation type="journal article" date="2016" name="Nat. Commun.">
        <title>Thousands of microbial genomes shed light on interconnected biogeochemical processes in an aquifer system.</title>
        <authorList>
            <person name="Anantharaman K."/>
            <person name="Brown C.T."/>
            <person name="Hug L.A."/>
            <person name="Sharon I."/>
            <person name="Castelle C.J."/>
            <person name="Probst A.J."/>
            <person name="Thomas B.C."/>
            <person name="Singh A."/>
            <person name="Wilkins M.J."/>
            <person name="Karaoz U."/>
            <person name="Brodie E.L."/>
            <person name="Williams K.H."/>
            <person name="Hubbard S.S."/>
            <person name="Banfield J.F."/>
        </authorList>
    </citation>
    <scope>NUCLEOTIDE SEQUENCE [LARGE SCALE GENOMIC DNA]</scope>
</reference>
<comment type="caution">
    <text evidence="7">The sequence shown here is derived from an EMBL/GenBank/DDBJ whole genome shotgun (WGS) entry which is preliminary data.</text>
</comment>
<evidence type="ECO:0000256" key="5">
    <source>
        <dbReference type="RuleBase" id="RU003919"/>
    </source>
</evidence>
<dbReference type="AlphaFoldDB" id="A0A1G2R9N4"/>
<dbReference type="InterPro" id="IPR000589">
    <property type="entry name" value="Ribosomal_uS15"/>
</dbReference>
<sequence>MLKQKEKVKVIEKYKVHTSDTGSPEVQIALISEEIGRLLLHLKKHAKDFSSKRALLKLVARRRTLLAYLKQENPKRHSAFVKKLGLKSTA</sequence>